<name>A0ABX7W4Z1_9GAMM</name>
<gene>
    <name evidence="2" type="ORF">HNO51_11470</name>
</gene>
<feature type="transmembrane region" description="Helical" evidence="1">
    <location>
        <begin position="176"/>
        <end position="199"/>
    </location>
</feature>
<feature type="transmembrane region" description="Helical" evidence="1">
    <location>
        <begin position="205"/>
        <end position="225"/>
    </location>
</feature>
<dbReference type="EMBL" id="CP053381">
    <property type="protein sequence ID" value="QTP55250.1"/>
    <property type="molecule type" value="Genomic_DNA"/>
</dbReference>
<feature type="transmembrane region" description="Helical" evidence="1">
    <location>
        <begin position="5"/>
        <end position="22"/>
    </location>
</feature>
<evidence type="ECO:0000313" key="2">
    <source>
        <dbReference type="EMBL" id="QTP55250.1"/>
    </source>
</evidence>
<proteinExistence type="predicted"/>
<keyword evidence="3" id="KW-1185">Reference proteome</keyword>
<organism evidence="2 3">
    <name type="scientific">Billgrantia sulfidoxydans</name>
    <dbReference type="NCBI Taxonomy" id="2733484"/>
    <lineage>
        <taxon>Bacteria</taxon>
        <taxon>Pseudomonadati</taxon>
        <taxon>Pseudomonadota</taxon>
        <taxon>Gammaproteobacteria</taxon>
        <taxon>Oceanospirillales</taxon>
        <taxon>Halomonadaceae</taxon>
        <taxon>Billgrantia</taxon>
    </lineage>
</organism>
<keyword evidence="1" id="KW-1133">Transmembrane helix</keyword>
<feature type="transmembrane region" description="Helical" evidence="1">
    <location>
        <begin position="148"/>
        <end position="169"/>
    </location>
</feature>
<keyword evidence="1" id="KW-0812">Transmembrane</keyword>
<evidence type="ECO:0000256" key="1">
    <source>
        <dbReference type="SAM" id="Phobius"/>
    </source>
</evidence>
<feature type="transmembrane region" description="Helical" evidence="1">
    <location>
        <begin position="120"/>
        <end position="142"/>
    </location>
</feature>
<dbReference type="RefSeq" id="WP_209537473.1">
    <property type="nucleotide sequence ID" value="NZ_CP053381.1"/>
</dbReference>
<feature type="transmembrane region" description="Helical" evidence="1">
    <location>
        <begin position="42"/>
        <end position="63"/>
    </location>
</feature>
<dbReference type="Proteomes" id="UP000671868">
    <property type="component" value="Chromosome"/>
</dbReference>
<accession>A0ABX7W4Z1</accession>
<feature type="transmembrane region" description="Helical" evidence="1">
    <location>
        <begin position="237"/>
        <end position="255"/>
    </location>
</feature>
<sequence length="287" mass="31341">MKRLLHLFGGGVGLLGVVFVLLKFDTYSDQIDFSRFHVADWLIVVLLSLFYGVANILLARAWWHLLFFNKVMSSVKWAIQTYGLSQLAKYVPGNIFHLAGRQALGMAAGFPARALAKSALWELGLIVIAGAIFGSLVVPLVWSDLSYLMSYALFSLVVITLIFVIYQWYSSDIAMALVWQVAFLTISGVIFIFVLSLVISDYTVLPSFPALCAAYVIAWLAGLVTPGAPAGIGVREVVLLFFLGSVIAPTDLLLAVLLGRVVTIAGDLFYFSASWLLSMGKNNESIS</sequence>
<evidence type="ECO:0000313" key="3">
    <source>
        <dbReference type="Proteomes" id="UP000671868"/>
    </source>
</evidence>
<protein>
    <submittedName>
        <fullName evidence="2">Uncharacterized protein</fullName>
    </submittedName>
</protein>
<reference evidence="2 3" key="1">
    <citation type="journal article" date="2021" name="Front. Microbiol.">
        <title>Aerobic Denitrification and Heterotrophic Sulfur Oxidation in the Genus Halomonas Revealed by Six Novel Species Characterizations and Genome-Based Analysis.</title>
        <authorList>
            <person name="Wang L."/>
            <person name="Shao Z."/>
        </authorList>
    </citation>
    <scope>NUCLEOTIDE SEQUENCE [LARGE SCALE GENOMIC DNA]</scope>
    <source>
        <strain evidence="2 3">MCCC 1A11059</strain>
    </source>
</reference>
<keyword evidence="1" id="KW-0472">Membrane</keyword>